<evidence type="ECO:0000256" key="1">
    <source>
        <dbReference type="SAM" id="Phobius"/>
    </source>
</evidence>
<reference evidence="2" key="2">
    <citation type="submission" date="2023-01" db="EMBL/GenBank/DDBJ databases">
        <title>Draft genome sequence of Agaribacter marinus strain NBRC 110023.</title>
        <authorList>
            <person name="Sun Q."/>
            <person name="Mori K."/>
        </authorList>
    </citation>
    <scope>NUCLEOTIDE SEQUENCE</scope>
    <source>
        <strain evidence="2">NBRC 110023</strain>
    </source>
</reference>
<gene>
    <name evidence="2" type="ORF">GCM10007852_11870</name>
</gene>
<dbReference type="EMBL" id="BSOT01000005">
    <property type="protein sequence ID" value="GLR70279.1"/>
    <property type="molecule type" value="Genomic_DNA"/>
</dbReference>
<keyword evidence="1" id="KW-0812">Transmembrane</keyword>
<dbReference type="RefSeq" id="WP_284216582.1">
    <property type="nucleotide sequence ID" value="NZ_BSOT01000005.1"/>
</dbReference>
<keyword evidence="1" id="KW-1133">Transmembrane helix</keyword>
<reference evidence="2" key="1">
    <citation type="journal article" date="2014" name="Int. J. Syst. Evol. Microbiol.">
        <title>Complete genome sequence of Corynebacterium casei LMG S-19264T (=DSM 44701T), isolated from a smear-ripened cheese.</title>
        <authorList>
            <consortium name="US DOE Joint Genome Institute (JGI-PGF)"/>
            <person name="Walter F."/>
            <person name="Albersmeier A."/>
            <person name="Kalinowski J."/>
            <person name="Ruckert C."/>
        </authorList>
    </citation>
    <scope>NUCLEOTIDE SEQUENCE</scope>
    <source>
        <strain evidence="2">NBRC 110023</strain>
    </source>
</reference>
<organism evidence="2 3">
    <name type="scientific">Agaribacter marinus</name>
    <dbReference type="NCBI Taxonomy" id="1431249"/>
    <lineage>
        <taxon>Bacteria</taxon>
        <taxon>Pseudomonadati</taxon>
        <taxon>Pseudomonadota</taxon>
        <taxon>Gammaproteobacteria</taxon>
        <taxon>Alteromonadales</taxon>
        <taxon>Alteromonadaceae</taxon>
        <taxon>Agaribacter</taxon>
    </lineage>
</organism>
<feature type="transmembrane region" description="Helical" evidence="1">
    <location>
        <begin position="12"/>
        <end position="33"/>
    </location>
</feature>
<dbReference type="AlphaFoldDB" id="A0AA37WJJ0"/>
<evidence type="ECO:0000313" key="2">
    <source>
        <dbReference type="EMBL" id="GLR70279.1"/>
    </source>
</evidence>
<protein>
    <submittedName>
        <fullName evidence="2">Uncharacterized protein</fullName>
    </submittedName>
</protein>
<accession>A0AA37WJJ0</accession>
<sequence length="61" mass="6677">MRELNMNEMSDVMGGVRAAVAISVLGYIGGRIANSVESYIKNRERTESSGGQMNQGRRLSQ</sequence>
<dbReference type="Proteomes" id="UP001156601">
    <property type="component" value="Unassembled WGS sequence"/>
</dbReference>
<evidence type="ECO:0000313" key="3">
    <source>
        <dbReference type="Proteomes" id="UP001156601"/>
    </source>
</evidence>
<keyword evidence="1" id="KW-0472">Membrane</keyword>
<proteinExistence type="predicted"/>
<keyword evidence="3" id="KW-1185">Reference proteome</keyword>
<name>A0AA37WJJ0_9ALTE</name>
<comment type="caution">
    <text evidence="2">The sequence shown here is derived from an EMBL/GenBank/DDBJ whole genome shotgun (WGS) entry which is preliminary data.</text>
</comment>